<evidence type="ECO:0000313" key="3">
    <source>
        <dbReference type="Proteomes" id="UP000050454"/>
    </source>
</evidence>
<dbReference type="EMBL" id="LGTQ01000012">
    <property type="protein sequence ID" value="KPM47118.1"/>
    <property type="molecule type" value="Genomic_DNA"/>
</dbReference>
<dbReference type="OrthoDB" id="921445at2"/>
<evidence type="ECO:0000256" key="1">
    <source>
        <dbReference type="SAM" id="SignalP"/>
    </source>
</evidence>
<keyword evidence="3" id="KW-1185">Reference proteome</keyword>
<keyword evidence="1" id="KW-0732">Signal</keyword>
<gene>
    <name evidence="2" type="ORF">AFM12_14950</name>
</gene>
<organism evidence="2 3">
    <name type="scientific">Jiulongibacter sediminis</name>
    <dbReference type="NCBI Taxonomy" id="1605367"/>
    <lineage>
        <taxon>Bacteria</taxon>
        <taxon>Pseudomonadati</taxon>
        <taxon>Bacteroidota</taxon>
        <taxon>Cytophagia</taxon>
        <taxon>Cytophagales</taxon>
        <taxon>Leadbetterellaceae</taxon>
        <taxon>Jiulongibacter</taxon>
    </lineage>
</organism>
<sequence length="376" mass="43019">MKKRLVFFAFFLGISPLLFGQNYPMLKSTIVDLNGNTKEGYVEYQDWLISPEHIYYGESIDGQKKSGNVGEINSFDITAEGLHRKFIALRNIYISYIGANDDLNSVVASTTYEFGHEFETEHINMFAEVVFESEGLQLIQLIDKYEKSRLFLSVDGVINELKSYRYMTYSDVAASSKYEVRNTEYKKTLEKVLGADFFSQKTQLDYAVRPIAALLRKYSKEKGQAINEDLHKAKLKFSGLFGVGLGRLSFEEQNLEFGDKSYTDRALLASASVGARLNIPGDFYNKSIDFYLSFQPQIERLSYRLQYNQYFGGNSLVKPKFVFGFENNLKLYGGLGVSWKRQLALEAFYMPKAGYDIFQKVSLFQTNLVYTIGNNN</sequence>
<protein>
    <submittedName>
        <fullName evidence="2">Uncharacterized protein</fullName>
    </submittedName>
</protein>
<dbReference type="RefSeq" id="WP_055149678.1">
    <property type="nucleotide sequence ID" value="NZ_JXSZ01000012.1"/>
</dbReference>
<dbReference type="Proteomes" id="UP000050454">
    <property type="component" value="Unassembled WGS sequence"/>
</dbReference>
<proteinExistence type="predicted"/>
<dbReference type="AlphaFoldDB" id="A0A0P7BIZ2"/>
<reference evidence="2 3" key="1">
    <citation type="submission" date="2015-07" db="EMBL/GenBank/DDBJ databases">
        <title>The draft genome sequence of Leadbetterella sp. JN14-9.</title>
        <authorList>
            <person name="Liu Y."/>
            <person name="Du J."/>
            <person name="Shao Z."/>
        </authorList>
    </citation>
    <scope>NUCLEOTIDE SEQUENCE [LARGE SCALE GENOMIC DNA]</scope>
    <source>
        <strain evidence="2 3">JN14-9</strain>
    </source>
</reference>
<feature type="chain" id="PRO_5006135876" evidence="1">
    <location>
        <begin position="21"/>
        <end position="376"/>
    </location>
</feature>
<feature type="signal peptide" evidence="1">
    <location>
        <begin position="1"/>
        <end position="20"/>
    </location>
</feature>
<comment type="caution">
    <text evidence="2">The sequence shown here is derived from an EMBL/GenBank/DDBJ whole genome shotgun (WGS) entry which is preliminary data.</text>
</comment>
<name>A0A0P7BIZ2_9BACT</name>
<accession>A0A0P7BIZ2</accession>
<evidence type="ECO:0000313" key="2">
    <source>
        <dbReference type="EMBL" id="KPM47118.1"/>
    </source>
</evidence>
<dbReference type="STRING" id="1605367.AFM12_14950"/>